<dbReference type="EMBL" id="JABCKI010005794">
    <property type="protein sequence ID" value="KAG5637912.1"/>
    <property type="molecule type" value="Genomic_DNA"/>
</dbReference>
<dbReference type="Proteomes" id="UP000717328">
    <property type="component" value="Unassembled WGS sequence"/>
</dbReference>
<reference evidence="1" key="1">
    <citation type="submission" date="2021-02" db="EMBL/GenBank/DDBJ databases">
        <authorList>
            <person name="Nieuwenhuis M."/>
            <person name="Van De Peppel L.J.J."/>
        </authorList>
    </citation>
    <scope>NUCLEOTIDE SEQUENCE</scope>
    <source>
        <strain evidence="1">D49</strain>
    </source>
</reference>
<evidence type="ECO:0000313" key="1">
    <source>
        <dbReference type="EMBL" id="KAG5637912.1"/>
    </source>
</evidence>
<reference evidence="1" key="2">
    <citation type="submission" date="2021-10" db="EMBL/GenBank/DDBJ databases">
        <title>Phylogenomics reveals ancestral predisposition of the termite-cultivated fungus Termitomyces towards a domesticated lifestyle.</title>
        <authorList>
            <person name="Auxier B."/>
            <person name="Grum-Grzhimaylo A."/>
            <person name="Cardenas M.E."/>
            <person name="Lodge J.D."/>
            <person name="Laessoe T."/>
            <person name="Pedersen O."/>
            <person name="Smith M.E."/>
            <person name="Kuyper T.W."/>
            <person name="Franco-Molano E.A."/>
            <person name="Baroni T.J."/>
            <person name="Aanen D.K."/>
        </authorList>
    </citation>
    <scope>NUCLEOTIDE SEQUENCE</scope>
    <source>
        <strain evidence="1">D49</strain>
    </source>
</reference>
<comment type="caution">
    <text evidence="1">The sequence shown here is derived from an EMBL/GenBank/DDBJ whole genome shotgun (WGS) entry which is preliminary data.</text>
</comment>
<evidence type="ECO:0000313" key="2">
    <source>
        <dbReference type="Proteomes" id="UP000717328"/>
    </source>
</evidence>
<keyword evidence="2" id="KW-1185">Reference proteome</keyword>
<organism evidence="1 2">
    <name type="scientific">Sphagnurus paluster</name>
    <dbReference type="NCBI Taxonomy" id="117069"/>
    <lineage>
        <taxon>Eukaryota</taxon>
        <taxon>Fungi</taxon>
        <taxon>Dikarya</taxon>
        <taxon>Basidiomycota</taxon>
        <taxon>Agaricomycotina</taxon>
        <taxon>Agaricomycetes</taxon>
        <taxon>Agaricomycetidae</taxon>
        <taxon>Agaricales</taxon>
        <taxon>Tricholomatineae</taxon>
        <taxon>Lyophyllaceae</taxon>
        <taxon>Sphagnurus</taxon>
    </lineage>
</organism>
<name>A0A9P7FZE2_9AGAR</name>
<proteinExistence type="predicted"/>
<accession>A0A9P7FZE2</accession>
<dbReference type="AlphaFoldDB" id="A0A9P7FZE2"/>
<protein>
    <submittedName>
        <fullName evidence="1">Uncharacterized protein</fullName>
    </submittedName>
</protein>
<gene>
    <name evidence="1" type="ORF">H0H81_002673</name>
</gene>
<sequence>MVWNAVSTLELSNADVSMSDNPFSAAATQEHQHNHLADSARLHITLVANEDRDDVWVSELPQLPQPPFKVDEACIIGDIIHEHSTKSSPIVPSPAERPFK</sequence>